<dbReference type="CDD" id="cd06170">
    <property type="entry name" value="LuxR_C_like"/>
    <property type="match status" value="1"/>
</dbReference>
<protein>
    <submittedName>
        <fullName evidence="6">Two component transcriptional regulator, LuxR family</fullName>
    </submittedName>
</protein>
<dbReference type="InterPro" id="IPR058245">
    <property type="entry name" value="NreC/VraR/RcsB-like_REC"/>
</dbReference>
<dbReference type="SMART" id="SM00448">
    <property type="entry name" value="REC"/>
    <property type="match status" value="1"/>
</dbReference>
<dbReference type="PRINTS" id="PR00038">
    <property type="entry name" value="HTHLUXR"/>
</dbReference>
<dbReference type="InterPro" id="IPR036388">
    <property type="entry name" value="WH-like_DNA-bd_sf"/>
</dbReference>
<dbReference type="Proteomes" id="UP000006048">
    <property type="component" value="Chromosome"/>
</dbReference>
<evidence type="ECO:0000256" key="2">
    <source>
        <dbReference type="ARBA" id="ARBA00023125"/>
    </source>
</evidence>
<feature type="modified residue" description="4-aspartylphosphate" evidence="3">
    <location>
        <position position="63"/>
    </location>
</feature>
<dbReference type="CDD" id="cd17535">
    <property type="entry name" value="REC_NarL-like"/>
    <property type="match status" value="1"/>
</dbReference>
<dbReference type="PANTHER" id="PTHR43214:SF17">
    <property type="entry name" value="TRANSCRIPTIONAL REGULATORY PROTEIN RCSB"/>
    <property type="match status" value="1"/>
</dbReference>
<dbReference type="InterPro" id="IPR016032">
    <property type="entry name" value="Sig_transdc_resp-reg_C-effctor"/>
</dbReference>
<dbReference type="GO" id="GO:0000160">
    <property type="term" value="P:phosphorelay signal transduction system"/>
    <property type="evidence" value="ECO:0007669"/>
    <property type="project" value="InterPro"/>
</dbReference>
<dbReference type="InterPro" id="IPR000792">
    <property type="entry name" value="Tscrpt_reg_LuxR_C"/>
</dbReference>
<dbReference type="SUPFAM" id="SSF46894">
    <property type="entry name" value="C-terminal effector domain of the bipartite response regulators"/>
    <property type="match status" value="1"/>
</dbReference>
<dbReference type="HOGENOM" id="CLU_000445_90_1_12"/>
<dbReference type="GO" id="GO:0006355">
    <property type="term" value="P:regulation of DNA-templated transcription"/>
    <property type="evidence" value="ECO:0007669"/>
    <property type="project" value="InterPro"/>
</dbReference>
<dbReference type="Pfam" id="PF00072">
    <property type="entry name" value="Response_reg"/>
    <property type="match status" value="1"/>
</dbReference>
<keyword evidence="7" id="KW-1185">Reference proteome</keyword>
<dbReference type="STRING" id="869212.Turpa_1924"/>
<dbReference type="PROSITE" id="PS50043">
    <property type="entry name" value="HTH_LUXR_2"/>
    <property type="match status" value="1"/>
</dbReference>
<accession>I4B5L4</accession>
<dbReference type="GO" id="GO:0003677">
    <property type="term" value="F:DNA binding"/>
    <property type="evidence" value="ECO:0007669"/>
    <property type="project" value="UniProtKB-KW"/>
</dbReference>
<dbReference type="InterPro" id="IPR001789">
    <property type="entry name" value="Sig_transdc_resp-reg_receiver"/>
</dbReference>
<sequence>MPSTEKSGEIFRIITADDHPIILQGLRRLLEEDGRYNIIAECDNGQKLVDTVKQREADLIICDLSMPKLNGLDAIREIRKLRPEIKILILSMHKDAQIFEKAMALGVDGFVLKEDIYDQLQFAIQTVLKGGKSYSPRITESLAKEKSDKGDLASEILTRREREILRLAALGKSNRDIGDELDISVRTVESHRSNLMRKLDLQNVQELVAFAVKQGIVSVDEIES</sequence>
<dbReference type="OrthoDB" id="9780153at2"/>
<dbReference type="InterPro" id="IPR011006">
    <property type="entry name" value="CheY-like_superfamily"/>
</dbReference>
<dbReference type="Pfam" id="PF00196">
    <property type="entry name" value="GerE"/>
    <property type="match status" value="1"/>
</dbReference>
<feature type="domain" description="Response regulatory" evidence="5">
    <location>
        <begin position="12"/>
        <end position="128"/>
    </location>
</feature>
<dbReference type="InterPro" id="IPR039420">
    <property type="entry name" value="WalR-like"/>
</dbReference>
<dbReference type="PANTHER" id="PTHR43214">
    <property type="entry name" value="TWO-COMPONENT RESPONSE REGULATOR"/>
    <property type="match status" value="1"/>
</dbReference>
<organism evidence="6 7">
    <name type="scientific">Turneriella parva (strain ATCC BAA-1111 / DSM 21527 / NCTC 11395 / H)</name>
    <name type="common">Leptospira parva</name>
    <dbReference type="NCBI Taxonomy" id="869212"/>
    <lineage>
        <taxon>Bacteria</taxon>
        <taxon>Pseudomonadati</taxon>
        <taxon>Spirochaetota</taxon>
        <taxon>Spirochaetia</taxon>
        <taxon>Leptospirales</taxon>
        <taxon>Leptospiraceae</taxon>
        <taxon>Turneriella</taxon>
    </lineage>
</organism>
<evidence type="ECO:0000313" key="6">
    <source>
        <dbReference type="EMBL" id="AFM12571.1"/>
    </source>
</evidence>
<keyword evidence="1 3" id="KW-0597">Phosphoprotein</keyword>
<dbReference type="EMBL" id="CP002959">
    <property type="protein sequence ID" value="AFM12571.1"/>
    <property type="molecule type" value="Genomic_DNA"/>
</dbReference>
<dbReference type="PROSITE" id="PS00622">
    <property type="entry name" value="HTH_LUXR_1"/>
    <property type="match status" value="1"/>
</dbReference>
<reference evidence="6 7" key="1">
    <citation type="submission" date="2012-06" db="EMBL/GenBank/DDBJ databases">
        <title>The complete chromosome of genome of Turneriella parva DSM 21527.</title>
        <authorList>
            <consortium name="US DOE Joint Genome Institute (JGI-PGF)"/>
            <person name="Lucas S."/>
            <person name="Han J."/>
            <person name="Lapidus A."/>
            <person name="Bruce D."/>
            <person name="Goodwin L."/>
            <person name="Pitluck S."/>
            <person name="Peters L."/>
            <person name="Kyrpides N."/>
            <person name="Mavromatis K."/>
            <person name="Ivanova N."/>
            <person name="Mikhailova N."/>
            <person name="Chertkov O."/>
            <person name="Detter J.C."/>
            <person name="Tapia R."/>
            <person name="Han C."/>
            <person name="Land M."/>
            <person name="Hauser L."/>
            <person name="Markowitz V."/>
            <person name="Cheng J.-F."/>
            <person name="Hugenholtz P."/>
            <person name="Woyke T."/>
            <person name="Wu D."/>
            <person name="Gronow S."/>
            <person name="Wellnitz S."/>
            <person name="Brambilla E."/>
            <person name="Klenk H.-P."/>
            <person name="Eisen J.A."/>
        </authorList>
    </citation>
    <scope>NUCLEOTIDE SEQUENCE [LARGE SCALE GENOMIC DNA]</scope>
    <source>
        <strain evidence="7">ATCC BAA-1111 / DSM 21527 / NCTC 11395 / H</strain>
    </source>
</reference>
<evidence type="ECO:0000259" key="5">
    <source>
        <dbReference type="PROSITE" id="PS50110"/>
    </source>
</evidence>
<feature type="domain" description="HTH luxR-type" evidence="4">
    <location>
        <begin position="150"/>
        <end position="215"/>
    </location>
</feature>
<dbReference type="SMART" id="SM00421">
    <property type="entry name" value="HTH_LUXR"/>
    <property type="match status" value="1"/>
</dbReference>
<dbReference type="AlphaFoldDB" id="I4B5L4"/>
<dbReference type="Gene3D" id="1.10.10.10">
    <property type="entry name" value="Winged helix-like DNA-binding domain superfamily/Winged helix DNA-binding domain"/>
    <property type="match status" value="1"/>
</dbReference>
<dbReference type="Gene3D" id="3.40.50.2300">
    <property type="match status" value="1"/>
</dbReference>
<proteinExistence type="predicted"/>
<dbReference type="KEGG" id="tpx:Turpa_1924"/>
<evidence type="ECO:0000313" key="7">
    <source>
        <dbReference type="Proteomes" id="UP000006048"/>
    </source>
</evidence>
<gene>
    <name evidence="6" type="ordered locus">Turpa_1924</name>
</gene>
<dbReference type="RefSeq" id="WP_014803078.1">
    <property type="nucleotide sequence ID" value="NC_018020.1"/>
</dbReference>
<evidence type="ECO:0000259" key="4">
    <source>
        <dbReference type="PROSITE" id="PS50043"/>
    </source>
</evidence>
<name>I4B5L4_TURPD</name>
<dbReference type="PROSITE" id="PS50110">
    <property type="entry name" value="RESPONSE_REGULATORY"/>
    <property type="match status" value="1"/>
</dbReference>
<evidence type="ECO:0000256" key="3">
    <source>
        <dbReference type="PROSITE-ProRule" id="PRU00169"/>
    </source>
</evidence>
<evidence type="ECO:0000256" key="1">
    <source>
        <dbReference type="ARBA" id="ARBA00022553"/>
    </source>
</evidence>
<keyword evidence="2" id="KW-0238">DNA-binding</keyword>
<dbReference type="SUPFAM" id="SSF52172">
    <property type="entry name" value="CheY-like"/>
    <property type="match status" value="1"/>
</dbReference>